<feature type="binding site" evidence="5">
    <location>
        <position position="96"/>
    </location>
    <ligand>
        <name>ATP</name>
        <dbReference type="ChEBI" id="CHEBI:30616"/>
    </ligand>
</feature>
<dbReference type="AlphaFoldDB" id="A0A7Z7N124"/>
<dbReference type="PROSITE" id="PS50011">
    <property type="entry name" value="PROTEIN_KINASE_DOM"/>
    <property type="match status" value="1"/>
</dbReference>
<organism evidence="8 9">
    <name type="scientific">Caballeronia arationis</name>
    <dbReference type="NCBI Taxonomy" id="1777142"/>
    <lineage>
        <taxon>Bacteria</taxon>
        <taxon>Pseudomonadati</taxon>
        <taxon>Pseudomonadota</taxon>
        <taxon>Betaproteobacteria</taxon>
        <taxon>Burkholderiales</taxon>
        <taxon>Burkholderiaceae</taxon>
        <taxon>Caballeronia</taxon>
    </lineage>
</organism>
<protein>
    <submittedName>
        <fullName evidence="8">Serine/threonine protein kinase</fullName>
    </submittedName>
</protein>
<evidence type="ECO:0000256" key="1">
    <source>
        <dbReference type="ARBA" id="ARBA00022679"/>
    </source>
</evidence>
<dbReference type="EMBL" id="OCSU01000001">
    <property type="protein sequence ID" value="SOE57588.1"/>
    <property type="molecule type" value="Genomic_DNA"/>
</dbReference>
<dbReference type="Gene3D" id="1.10.510.10">
    <property type="entry name" value="Transferase(Phosphotransferase) domain 1"/>
    <property type="match status" value="1"/>
</dbReference>
<dbReference type="CDD" id="cd14014">
    <property type="entry name" value="STKc_PknB_like"/>
    <property type="match status" value="1"/>
</dbReference>
<evidence type="ECO:0000256" key="6">
    <source>
        <dbReference type="SAM" id="MobiDB-lite"/>
    </source>
</evidence>
<dbReference type="PROSITE" id="PS00107">
    <property type="entry name" value="PROTEIN_KINASE_ATP"/>
    <property type="match status" value="1"/>
</dbReference>
<dbReference type="SMART" id="SM00219">
    <property type="entry name" value="TyrKc"/>
    <property type="match status" value="1"/>
</dbReference>
<keyword evidence="1" id="KW-0808">Transferase</keyword>
<dbReference type="RefSeq" id="WP_062638700.1">
    <property type="nucleotide sequence ID" value="NZ_FCOG02000038.1"/>
</dbReference>
<evidence type="ECO:0000256" key="4">
    <source>
        <dbReference type="ARBA" id="ARBA00022840"/>
    </source>
</evidence>
<dbReference type="InterPro" id="IPR017441">
    <property type="entry name" value="Protein_kinase_ATP_BS"/>
</dbReference>
<dbReference type="OrthoDB" id="9801841at2"/>
<dbReference type="InterPro" id="IPR011009">
    <property type="entry name" value="Kinase-like_dom_sf"/>
</dbReference>
<sequence length="639" mass="67598">MNATGEIPGESGNGNKTESNAEIDKTVIVSGARVPAAGAPGASGAAGMPNDLPSHNILPPGTRLGEFEIVGLIGEGGFGIVYLAFDTSLDRHVALKEYMPSALASRVGGTQVKVKSERYESMFRAGLKSFINDEARLLARFDHQSLVKVYRFWEANGTAYMVMPYYKGVTLKDALKAMKKPPDEAWLRALLTPLVDALAVLHASNCFHRDIAPDNIILLEESHRPVLLDFGAARRVIGDMTQALTVILKPGYAPIEQYAEVPSLRQGPWTDHYALAAVVYFAITGKTPPPSVGRMVSDSYQPLAKLAAGRYSERFLKAIDHALAVAPASRPQTDRQFAAELGIALDDAPVQPAAGGAKETTARRLRARWALGAGCVLAVAALGFLVPKFLSHRPPVAQAGPAADGGVMPAPAVTAPSASASPGTVASLASPAPASPAPASPAPVELAAKPVEAPREPPPPAALPPFTPADEFARIVSLADPSVAVKVEVPVARAVVDRDRLRFSLLSNRDGYVYVFVVDPANQYFQLFPNELDRDNRISQKKRLTLPRPTWPMQAGEPVGANHFVAIVSLAPRDFSALGMTHDAVFASLSPEAQAAATAQRTLTASPFAGVPACGSQAPSCPVAYGAATFKIEVVRSSR</sequence>
<keyword evidence="9" id="KW-1185">Reference proteome</keyword>
<dbReference type="GO" id="GO:0004674">
    <property type="term" value="F:protein serine/threonine kinase activity"/>
    <property type="evidence" value="ECO:0007669"/>
    <property type="project" value="UniProtKB-KW"/>
</dbReference>
<dbReference type="GO" id="GO:0004713">
    <property type="term" value="F:protein tyrosine kinase activity"/>
    <property type="evidence" value="ECO:0007669"/>
    <property type="project" value="InterPro"/>
</dbReference>
<dbReference type="PANTHER" id="PTHR43289">
    <property type="entry name" value="MITOGEN-ACTIVATED PROTEIN KINASE KINASE KINASE 20-RELATED"/>
    <property type="match status" value="1"/>
</dbReference>
<dbReference type="InterPro" id="IPR000719">
    <property type="entry name" value="Prot_kinase_dom"/>
</dbReference>
<dbReference type="PANTHER" id="PTHR43289:SF34">
    <property type="entry name" value="SERINE_THREONINE-PROTEIN KINASE YBDM-RELATED"/>
    <property type="match status" value="1"/>
</dbReference>
<feature type="region of interest" description="Disordered" evidence="6">
    <location>
        <begin position="414"/>
        <end position="444"/>
    </location>
</feature>
<dbReference type="SUPFAM" id="SSF56112">
    <property type="entry name" value="Protein kinase-like (PK-like)"/>
    <property type="match status" value="1"/>
</dbReference>
<dbReference type="Pfam" id="PF00069">
    <property type="entry name" value="Pkinase"/>
    <property type="match status" value="1"/>
</dbReference>
<keyword evidence="4 5" id="KW-0067">ATP-binding</keyword>
<keyword evidence="3 8" id="KW-0418">Kinase</keyword>
<dbReference type="Proteomes" id="UP000219522">
    <property type="component" value="Unassembled WGS sequence"/>
</dbReference>
<feature type="domain" description="Protein kinase" evidence="7">
    <location>
        <begin position="67"/>
        <end position="343"/>
    </location>
</feature>
<gene>
    <name evidence="8" type="ORF">SAMN05446927_1466</name>
</gene>
<feature type="region of interest" description="Disordered" evidence="6">
    <location>
        <begin position="1"/>
        <end position="21"/>
    </location>
</feature>
<dbReference type="GO" id="GO:0005524">
    <property type="term" value="F:ATP binding"/>
    <property type="evidence" value="ECO:0007669"/>
    <property type="project" value="UniProtKB-UniRule"/>
</dbReference>
<dbReference type="PROSITE" id="PS00109">
    <property type="entry name" value="PROTEIN_KINASE_TYR"/>
    <property type="match status" value="1"/>
</dbReference>
<evidence type="ECO:0000313" key="9">
    <source>
        <dbReference type="Proteomes" id="UP000219522"/>
    </source>
</evidence>
<feature type="compositionally biased region" description="Low complexity" evidence="6">
    <location>
        <begin position="414"/>
        <end position="432"/>
    </location>
</feature>
<dbReference type="InterPro" id="IPR008266">
    <property type="entry name" value="Tyr_kinase_AS"/>
</dbReference>
<evidence type="ECO:0000256" key="5">
    <source>
        <dbReference type="PROSITE-ProRule" id="PRU10141"/>
    </source>
</evidence>
<dbReference type="InterPro" id="IPR020635">
    <property type="entry name" value="Tyr_kinase_cat_dom"/>
</dbReference>
<evidence type="ECO:0000259" key="7">
    <source>
        <dbReference type="PROSITE" id="PS50011"/>
    </source>
</evidence>
<evidence type="ECO:0000256" key="2">
    <source>
        <dbReference type="ARBA" id="ARBA00022741"/>
    </source>
</evidence>
<evidence type="ECO:0000256" key="3">
    <source>
        <dbReference type="ARBA" id="ARBA00022777"/>
    </source>
</evidence>
<name>A0A7Z7N124_9BURK</name>
<keyword evidence="8" id="KW-0723">Serine/threonine-protein kinase</keyword>
<keyword evidence="2 5" id="KW-0547">Nucleotide-binding</keyword>
<comment type="caution">
    <text evidence="8">The sequence shown here is derived from an EMBL/GenBank/DDBJ whole genome shotgun (WGS) entry which is preliminary data.</text>
</comment>
<reference evidence="8 9" key="1">
    <citation type="submission" date="2017-09" db="EMBL/GenBank/DDBJ databases">
        <authorList>
            <person name="Varghese N."/>
            <person name="Submissions S."/>
        </authorList>
    </citation>
    <scope>NUCLEOTIDE SEQUENCE [LARGE SCALE GENOMIC DNA]</scope>
    <source>
        <strain evidence="8 9">OK806</strain>
    </source>
</reference>
<evidence type="ECO:0000313" key="8">
    <source>
        <dbReference type="EMBL" id="SOE57588.1"/>
    </source>
</evidence>
<accession>A0A7Z7N124</accession>
<proteinExistence type="predicted"/>
<dbReference type="Pfam" id="PF14326">
    <property type="entry name" value="DUF4384"/>
    <property type="match status" value="1"/>
</dbReference>
<dbReference type="InterPro" id="IPR025493">
    <property type="entry name" value="DUF4384"/>
</dbReference>